<accession>A0A1G6MNB2</accession>
<dbReference type="RefSeq" id="WP_092933072.1">
    <property type="nucleotide sequence ID" value="NZ_FMZP01000005.1"/>
</dbReference>
<dbReference type="Proteomes" id="UP000324021">
    <property type="component" value="Unassembled WGS sequence"/>
</dbReference>
<proteinExistence type="predicted"/>
<keyword evidence="3" id="KW-1185">Reference proteome</keyword>
<sequence>MSSHENRSQGPMERRGRDLVAHLFDVDIERIESLSWSLGNRITTEADADQRFRFDHQRSTRSVTAFEVTDYTCVLRLRTPVGREKFYGVASADVEPNLIATDWVRTA</sequence>
<evidence type="ECO:0000313" key="1">
    <source>
        <dbReference type="EMBL" id="SDC56982.1"/>
    </source>
</evidence>
<evidence type="ECO:0000313" key="4">
    <source>
        <dbReference type="Proteomes" id="UP000324021"/>
    </source>
</evidence>
<gene>
    <name evidence="2" type="ORF">SAMN04488694_11066</name>
    <name evidence="1" type="ORF">SAMN05192552_100546</name>
</gene>
<evidence type="ECO:0000313" key="2">
    <source>
        <dbReference type="EMBL" id="SET68117.1"/>
    </source>
</evidence>
<protein>
    <submittedName>
        <fullName evidence="1">Uncharacterized protein</fullName>
    </submittedName>
</protein>
<evidence type="ECO:0000313" key="3">
    <source>
        <dbReference type="Proteomes" id="UP000199320"/>
    </source>
</evidence>
<organism evidence="1 4">
    <name type="scientific">Natrinema hispanicum</name>
    <dbReference type="NCBI Taxonomy" id="392421"/>
    <lineage>
        <taxon>Archaea</taxon>
        <taxon>Methanobacteriati</taxon>
        <taxon>Methanobacteriota</taxon>
        <taxon>Stenosarchaea group</taxon>
        <taxon>Halobacteria</taxon>
        <taxon>Halobacteriales</taxon>
        <taxon>Natrialbaceae</taxon>
        <taxon>Natrinema</taxon>
    </lineage>
</organism>
<dbReference type="OrthoDB" id="166257at2157"/>
<dbReference type="EMBL" id="FMZP01000005">
    <property type="protein sequence ID" value="SDC56982.1"/>
    <property type="molecule type" value="Genomic_DNA"/>
</dbReference>
<dbReference type="EMBL" id="FOIC01000010">
    <property type="protein sequence ID" value="SET68117.1"/>
    <property type="molecule type" value="Genomic_DNA"/>
</dbReference>
<name>A0A1G6MNB2_9EURY</name>
<reference evidence="3 4" key="2">
    <citation type="submission" date="2016-10" db="EMBL/GenBank/DDBJ databases">
        <authorList>
            <person name="Varghese N."/>
            <person name="Submissions S."/>
        </authorList>
    </citation>
    <scope>NUCLEOTIDE SEQUENCE [LARGE SCALE GENOMIC DNA]</scope>
    <source>
        <strain evidence="1 4">CDM_1</strain>
        <strain evidence="3">CDM_6</strain>
    </source>
</reference>
<dbReference type="AlphaFoldDB" id="A0A1G6MNB2"/>
<dbReference type="Proteomes" id="UP000199320">
    <property type="component" value="Unassembled WGS sequence"/>
</dbReference>
<reference evidence="2" key="1">
    <citation type="submission" date="2016-10" db="EMBL/GenBank/DDBJ databases">
        <authorList>
            <person name="de Groot N.N."/>
        </authorList>
    </citation>
    <scope>NUCLEOTIDE SEQUENCE [LARGE SCALE GENOMIC DNA]</scope>
    <source>
        <strain evidence="2">CDM_6</strain>
    </source>
</reference>
<dbReference type="STRING" id="392421.SAMN04488694_11066"/>